<keyword evidence="4" id="KW-1185">Reference proteome</keyword>
<feature type="chain" id="PRO_5032850858" evidence="1">
    <location>
        <begin position="23"/>
        <end position="106"/>
    </location>
</feature>
<evidence type="ECO:0000259" key="2">
    <source>
        <dbReference type="Pfam" id="PF07484"/>
    </source>
</evidence>
<dbReference type="AlphaFoldDB" id="A0A8B6MCS2"/>
<dbReference type="InterPro" id="IPR011083">
    <property type="entry name" value="Phage_tail_collar_dom"/>
</dbReference>
<feature type="domain" description="Phage tail collar" evidence="2">
    <location>
        <begin position="29"/>
        <end position="78"/>
    </location>
</feature>
<reference evidence="3 4" key="1">
    <citation type="submission" date="2019-05" db="EMBL/GenBank/DDBJ databases">
        <authorList>
            <person name="Farhan Ul Haque M."/>
        </authorList>
    </citation>
    <scope>NUCLEOTIDE SEQUENCE [LARGE SCALE GENOMIC DNA]</scope>
    <source>
        <strain evidence="3">2</strain>
    </source>
</reference>
<protein>
    <submittedName>
        <fullName evidence="3">Microcystin-dependent protein</fullName>
    </submittedName>
</protein>
<dbReference type="InterPro" id="IPR037053">
    <property type="entry name" value="Phage_tail_collar_dom_sf"/>
</dbReference>
<comment type="caution">
    <text evidence="3">The sequence shown here is derived from an EMBL/GenBank/DDBJ whole genome shotgun (WGS) entry which is preliminary data.</text>
</comment>
<evidence type="ECO:0000256" key="1">
    <source>
        <dbReference type="SAM" id="SignalP"/>
    </source>
</evidence>
<evidence type="ECO:0000313" key="3">
    <source>
        <dbReference type="EMBL" id="VTZ52129.1"/>
    </source>
</evidence>
<evidence type="ECO:0000313" key="4">
    <source>
        <dbReference type="Proteomes" id="UP000485880"/>
    </source>
</evidence>
<dbReference type="RefSeq" id="WP_174513791.1">
    <property type="nucleotide sequence ID" value="NZ_CABFMQ020000131.1"/>
</dbReference>
<accession>A0A8B6MCS2</accession>
<dbReference type="Gene3D" id="3.90.1340.10">
    <property type="entry name" value="Phage tail collar domain"/>
    <property type="match status" value="1"/>
</dbReference>
<feature type="signal peptide" evidence="1">
    <location>
        <begin position="1"/>
        <end position="22"/>
    </location>
</feature>
<dbReference type="Pfam" id="PF07484">
    <property type="entry name" value="Collar"/>
    <property type="match status" value="1"/>
</dbReference>
<dbReference type="Proteomes" id="UP000485880">
    <property type="component" value="Unassembled WGS sequence"/>
</dbReference>
<organism evidence="3 4">
    <name type="scientific">Methylocella tundrae</name>
    <dbReference type="NCBI Taxonomy" id="227605"/>
    <lineage>
        <taxon>Bacteria</taxon>
        <taxon>Pseudomonadati</taxon>
        <taxon>Pseudomonadota</taxon>
        <taxon>Alphaproteobacteria</taxon>
        <taxon>Hyphomicrobiales</taxon>
        <taxon>Beijerinckiaceae</taxon>
        <taxon>Methylocella</taxon>
    </lineage>
</organism>
<name>A0A8B6MCS2_METTU</name>
<proteinExistence type="predicted"/>
<gene>
    <name evidence="3" type="ORF">MPC4_70016</name>
</gene>
<sequence>MRILCFAAAAVAICVSAGSALAGGNPFLGEIDTFPYNFCPVNWAPLNGQLLPINQYQALFSLLGTTFGGDGRTTFALPLAKPVLTLTQGAGLIQCISLTGIYPSRS</sequence>
<dbReference type="SUPFAM" id="SSF88874">
    <property type="entry name" value="Receptor-binding domain of short tail fibre protein gp12"/>
    <property type="match status" value="1"/>
</dbReference>
<dbReference type="EMBL" id="CABFMQ020000131">
    <property type="protein sequence ID" value="VTZ52129.1"/>
    <property type="molecule type" value="Genomic_DNA"/>
</dbReference>
<keyword evidence="1" id="KW-0732">Signal</keyword>